<evidence type="ECO:0000256" key="7">
    <source>
        <dbReference type="ARBA" id="ARBA00023170"/>
    </source>
</evidence>
<dbReference type="PROSITE" id="PS50259">
    <property type="entry name" value="G_PROTEIN_RECEP_F3_4"/>
    <property type="match status" value="1"/>
</dbReference>
<name>A0ABD1J1Q1_9TELE</name>
<evidence type="ECO:0000256" key="4">
    <source>
        <dbReference type="ARBA" id="ARBA00022989"/>
    </source>
</evidence>
<evidence type="ECO:0000256" key="2">
    <source>
        <dbReference type="ARBA" id="ARBA00008991"/>
    </source>
</evidence>
<organism evidence="13 14">
    <name type="scientific">Coilia grayii</name>
    <name type="common">Gray's grenadier anchovy</name>
    <dbReference type="NCBI Taxonomy" id="363190"/>
    <lineage>
        <taxon>Eukaryota</taxon>
        <taxon>Metazoa</taxon>
        <taxon>Chordata</taxon>
        <taxon>Craniata</taxon>
        <taxon>Vertebrata</taxon>
        <taxon>Euteleostomi</taxon>
        <taxon>Actinopterygii</taxon>
        <taxon>Neopterygii</taxon>
        <taxon>Teleostei</taxon>
        <taxon>Clupei</taxon>
        <taxon>Clupeiformes</taxon>
        <taxon>Clupeoidei</taxon>
        <taxon>Engraulidae</taxon>
        <taxon>Coilinae</taxon>
        <taxon>Coilia</taxon>
    </lineage>
</organism>
<evidence type="ECO:0000256" key="6">
    <source>
        <dbReference type="ARBA" id="ARBA00023136"/>
    </source>
</evidence>
<evidence type="ECO:0000256" key="9">
    <source>
        <dbReference type="ARBA" id="ARBA00023224"/>
    </source>
</evidence>
<keyword evidence="3 10" id="KW-0812">Transmembrane</keyword>
<keyword evidence="5" id="KW-0297">G-protein coupled receptor</keyword>
<feature type="chain" id="PRO_5044802041" description="G-protein coupled receptors family 3 profile domain-containing protein" evidence="11">
    <location>
        <begin position="23"/>
        <end position="409"/>
    </location>
</feature>
<proteinExistence type="inferred from homology"/>
<feature type="transmembrane region" description="Helical" evidence="10">
    <location>
        <begin position="328"/>
        <end position="349"/>
    </location>
</feature>
<dbReference type="AlphaFoldDB" id="A0ABD1J1Q1"/>
<keyword evidence="11" id="KW-0732">Signal</keyword>
<keyword evidence="4 10" id="KW-1133">Transmembrane helix</keyword>
<feature type="transmembrane region" description="Helical" evidence="10">
    <location>
        <begin position="370"/>
        <end position="391"/>
    </location>
</feature>
<keyword evidence="8" id="KW-0325">Glycoprotein</keyword>
<dbReference type="EMBL" id="JBHFQA010000021">
    <property type="protein sequence ID" value="KAL2080046.1"/>
    <property type="molecule type" value="Genomic_DNA"/>
</dbReference>
<evidence type="ECO:0000256" key="11">
    <source>
        <dbReference type="SAM" id="SignalP"/>
    </source>
</evidence>
<dbReference type="GO" id="GO:0004930">
    <property type="term" value="F:G protein-coupled receptor activity"/>
    <property type="evidence" value="ECO:0007669"/>
    <property type="project" value="UniProtKB-KW"/>
</dbReference>
<gene>
    <name evidence="13" type="ORF">ACEWY4_023839</name>
</gene>
<feature type="domain" description="G-protein coupled receptors family 3 profile" evidence="12">
    <location>
        <begin position="254"/>
        <end position="393"/>
    </location>
</feature>
<comment type="similarity">
    <text evidence="2">Belongs to the G-protein coupled receptor 3 family. GABA-B receptor subfamily.</text>
</comment>
<protein>
    <recommendedName>
        <fullName evidence="12">G-protein coupled receptors family 3 profile domain-containing protein</fullName>
    </recommendedName>
</protein>
<keyword evidence="14" id="KW-1185">Reference proteome</keyword>
<feature type="transmembrane region" description="Helical" evidence="10">
    <location>
        <begin position="295"/>
        <end position="316"/>
    </location>
</feature>
<evidence type="ECO:0000256" key="10">
    <source>
        <dbReference type="SAM" id="Phobius"/>
    </source>
</evidence>
<feature type="signal peptide" evidence="11">
    <location>
        <begin position="1"/>
        <end position="22"/>
    </location>
</feature>
<accession>A0ABD1J1Q1</accession>
<keyword evidence="6 10" id="KW-0472">Membrane</keyword>
<dbReference type="InterPro" id="IPR017978">
    <property type="entry name" value="GPCR_3_C"/>
</dbReference>
<dbReference type="PRINTS" id="PR01176">
    <property type="entry name" value="GABABRECEPTR"/>
</dbReference>
<dbReference type="Pfam" id="PF00003">
    <property type="entry name" value="7tm_3"/>
    <property type="match status" value="1"/>
</dbReference>
<evidence type="ECO:0000256" key="3">
    <source>
        <dbReference type="ARBA" id="ARBA00022692"/>
    </source>
</evidence>
<dbReference type="PANTHER" id="PTHR10519:SF74">
    <property type="entry name" value="GAMMA-AMINOBUTYRIC ACID TYPE B RECEPTOR SUBUNIT 2"/>
    <property type="match status" value="1"/>
</dbReference>
<evidence type="ECO:0000313" key="14">
    <source>
        <dbReference type="Proteomes" id="UP001591681"/>
    </source>
</evidence>
<reference evidence="13 14" key="1">
    <citation type="submission" date="2024-09" db="EMBL/GenBank/DDBJ databases">
        <title>A chromosome-level genome assembly of Gray's grenadier anchovy, Coilia grayii.</title>
        <authorList>
            <person name="Fu Z."/>
        </authorList>
    </citation>
    <scope>NUCLEOTIDE SEQUENCE [LARGE SCALE GENOMIC DNA]</scope>
    <source>
        <strain evidence="13">G4</strain>
        <tissue evidence="13">Muscle</tissue>
    </source>
</reference>
<dbReference type="Gene3D" id="3.40.50.2300">
    <property type="match status" value="1"/>
</dbReference>
<evidence type="ECO:0000256" key="5">
    <source>
        <dbReference type="ARBA" id="ARBA00023040"/>
    </source>
</evidence>
<evidence type="ECO:0000313" key="13">
    <source>
        <dbReference type="EMBL" id="KAL2080046.1"/>
    </source>
</evidence>
<keyword evidence="7" id="KW-0675">Receptor</keyword>
<evidence type="ECO:0000256" key="1">
    <source>
        <dbReference type="ARBA" id="ARBA00004141"/>
    </source>
</evidence>
<sequence length="409" mass="46212">MLGVRVWVWGRCMHMLGVRVWGRCLHMLGVRVWGRCLHKLGVRVWGRCMHMLGVGVRVWGRCLHMLGVRVWGRCLHMLGVRVWVWGRCLHMLGVRVWGRCLHMLGVRVWVWGRCLHMLGVRVWERCLHMLGVRVWGHCLHMLGVRVRVWGRCLHMLGVRVWGRCLHKLGGEGEGALPAHAGGVGVGALPAHAGGEGVGALPAHAGEGQEVKVGEYNAIADSLDLINNSIRFQGVEPPKDRTFVRLQRWHINVPLYSILSTITVLGMFMAGAFLFFNIKNRNHRLIKMSSPYMNNLIILGGMLSYASIFLFGLDGSFVSDKVFETLCTVRTWILIVGYTTAFGAMFAKTWRVHAIFKNVKMKKKIIKDQKLMVIVGGMLLIDLCILICWQIVDPLKRTVEEYSLEVGSNG</sequence>
<feature type="transmembrane region" description="Helical" evidence="10">
    <location>
        <begin position="254"/>
        <end position="275"/>
    </location>
</feature>
<evidence type="ECO:0000256" key="8">
    <source>
        <dbReference type="ARBA" id="ARBA00023180"/>
    </source>
</evidence>
<dbReference type="PANTHER" id="PTHR10519">
    <property type="entry name" value="GABA-B RECEPTOR"/>
    <property type="match status" value="1"/>
</dbReference>
<comment type="caution">
    <text evidence="13">The sequence shown here is derived from an EMBL/GenBank/DDBJ whole genome shotgun (WGS) entry which is preliminary data.</text>
</comment>
<dbReference type="GO" id="GO:0016020">
    <property type="term" value="C:membrane"/>
    <property type="evidence" value="ECO:0007669"/>
    <property type="project" value="UniProtKB-SubCell"/>
</dbReference>
<comment type="subcellular location">
    <subcellularLocation>
        <location evidence="1">Membrane</location>
        <topology evidence="1">Multi-pass membrane protein</topology>
    </subcellularLocation>
</comment>
<keyword evidence="9" id="KW-0807">Transducer</keyword>
<dbReference type="InterPro" id="IPR002455">
    <property type="entry name" value="GPCR3_GABA-B"/>
</dbReference>
<evidence type="ECO:0000259" key="12">
    <source>
        <dbReference type="PROSITE" id="PS50259"/>
    </source>
</evidence>
<dbReference type="Proteomes" id="UP001591681">
    <property type="component" value="Unassembled WGS sequence"/>
</dbReference>